<evidence type="ECO:0000313" key="5">
    <source>
        <dbReference type="EMBL" id="NKY24278.1"/>
    </source>
</evidence>
<sequence length="281" mass="31116">MSGTDPTWPGFDEAIAGPAPETRRARRSDTRQRHERPAGRRGGFGGFVLGFVGVVGELLITCGVLLLAFLGWQLWWTDVEGNREQAAVVEAGGWNDPIEQATGIVTPRYDDPPVMEQPEYLTTFASMRVPRWDGEPTRTITQGTDRPNVLNPLGVGHYDGAAMPGGLGNFALAAHRTTYGKPFNRIAELQPGDPIVVWTQDTWYVYRVTGSDIVMPQDVWTIAPDPEDPSVTNETATRRLITLTSCHPMFSARERYIVWGEFEYWAPTSEGIPAELEGVEL</sequence>
<evidence type="ECO:0000313" key="6">
    <source>
        <dbReference type="Proteomes" id="UP000581206"/>
    </source>
</evidence>
<dbReference type="NCBIfam" id="NF033747">
    <property type="entry name" value="class_E_sortase"/>
    <property type="match status" value="1"/>
</dbReference>
<protein>
    <submittedName>
        <fullName evidence="5">Class E sortase</fullName>
    </submittedName>
</protein>
<feature type="active site" description="Proton donor/acceptor" evidence="2">
    <location>
        <position position="175"/>
    </location>
</feature>
<keyword evidence="4" id="KW-0472">Membrane</keyword>
<feature type="transmembrane region" description="Helical" evidence="4">
    <location>
        <begin position="43"/>
        <end position="76"/>
    </location>
</feature>
<organism evidence="5 6">
    <name type="scientific">Cellulomonas denverensis</name>
    <dbReference type="NCBI Taxonomy" id="264297"/>
    <lineage>
        <taxon>Bacteria</taxon>
        <taxon>Bacillati</taxon>
        <taxon>Actinomycetota</taxon>
        <taxon>Actinomycetes</taxon>
        <taxon>Micrococcales</taxon>
        <taxon>Cellulomonadaceae</taxon>
        <taxon>Cellulomonas</taxon>
    </lineage>
</organism>
<reference evidence="5 6" key="1">
    <citation type="submission" date="2020-04" db="EMBL/GenBank/DDBJ databases">
        <title>MicrobeNet Type strains.</title>
        <authorList>
            <person name="Nicholson A.C."/>
        </authorList>
    </citation>
    <scope>NUCLEOTIDE SEQUENCE [LARGE SCALE GENOMIC DNA]</scope>
    <source>
        <strain evidence="5 6">ATCC BAA-788</strain>
    </source>
</reference>
<gene>
    <name evidence="5" type="ORF">HGA03_16540</name>
</gene>
<dbReference type="InterPro" id="IPR042003">
    <property type="entry name" value="Sortase_E"/>
</dbReference>
<evidence type="ECO:0000256" key="2">
    <source>
        <dbReference type="PIRSR" id="PIRSR605754-1"/>
    </source>
</evidence>
<evidence type="ECO:0000256" key="3">
    <source>
        <dbReference type="SAM" id="MobiDB-lite"/>
    </source>
</evidence>
<keyword evidence="4" id="KW-0812">Transmembrane</keyword>
<feature type="region of interest" description="Disordered" evidence="3">
    <location>
        <begin position="1"/>
        <end position="39"/>
    </location>
</feature>
<dbReference type="InterPro" id="IPR053465">
    <property type="entry name" value="Sortase_Class_E"/>
</dbReference>
<dbReference type="CDD" id="cd05830">
    <property type="entry name" value="Sortase_E"/>
    <property type="match status" value="1"/>
</dbReference>
<keyword evidence="1" id="KW-0378">Hydrolase</keyword>
<dbReference type="RefSeq" id="WP_168631406.1">
    <property type="nucleotide sequence ID" value="NZ_BONL01000024.1"/>
</dbReference>
<dbReference type="Proteomes" id="UP000581206">
    <property type="component" value="Unassembled WGS sequence"/>
</dbReference>
<dbReference type="InterPro" id="IPR005754">
    <property type="entry name" value="Sortase"/>
</dbReference>
<comment type="caution">
    <text evidence="5">The sequence shown here is derived from an EMBL/GenBank/DDBJ whole genome shotgun (WGS) entry which is preliminary data.</text>
</comment>
<dbReference type="SUPFAM" id="SSF63817">
    <property type="entry name" value="Sortase"/>
    <property type="match status" value="1"/>
</dbReference>
<dbReference type="Pfam" id="PF04203">
    <property type="entry name" value="Sortase"/>
    <property type="match status" value="1"/>
</dbReference>
<keyword evidence="4" id="KW-1133">Transmembrane helix</keyword>
<evidence type="ECO:0000256" key="4">
    <source>
        <dbReference type="SAM" id="Phobius"/>
    </source>
</evidence>
<name>A0A7X6R0I5_9CELL</name>
<dbReference type="AlphaFoldDB" id="A0A7X6R0I5"/>
<feature type="compositionally biased region" description="Basic and acidic residues" evidence="3">
    <location>
        <begin position="21"/>
        <end position="38"/>
    </location>
</feature>
<evidence type="ECO:0000256" key="1">
    <source>
        <dbReference type="ARBA" id="ARBA00022801"/>
    </source>
</evidence>
<dbReference type="Gene3D" id="2.40.260.10">
    <property type="entry name" value="Sortase"/>
    <property type="match status" value="1"/>
</dbReference>
<dbReference type="GO" id="GO:0016787">
    <property type="term" value="F:hydrolase activity"/>
    <property type="evidence" value="ECO:0007669"/>
    <property type="project" value="UniProtKB-KW"/>
</dbReference>
<proteinExistence type="predicted"/>
<dbReference type="InterPro" id="IPR023365">
    <property type="entry name" value="Sortase_dom-sf"/>
</dbReference>
<feature type="active site" description="Acyl-thioester intermediate" evidence="2">
    <location>
        <position position="246"/>
    </location>
</feature>
<accession>A0A7X6R0I5</accession>
<dbReference type="EMBL" id="JAAXOX010000013">
    <property type="protein sequence ID" value="NKY24278.1"/>
    <property type="molecule type" value="Genomic_DNA"/>
</dbReference>
<keyword evidence="6" id="KW-1185">Reference proteome</keyword>